<protein>
    <submittedName>
        <fullName evidence="2">Protein of uncharacterized function (DUF3617)</fullName>
    </submittedName>
</protein>
<dbReference type="EMBL" id="UIGB01000001">
    <property type="protein sequence ID" value="SUU86237.1"/>
    <property type="molecule type" value="Genomic_DNA"/>
</dbReference>
<evidence type="ECO:0000313" key="3">
    <source>
        <dbReference type="Proteomes" id="UP000254343"/>
    </source>
</evidence>
<reference evidence="2 3" key="1">
    <citation type="submission" date="2018-06" db="EMBL/GenBank/DDBJ databases">
        <authorList>
            <consortium name="Pathogen Informatics"/>
            <person name="Doyle S."/>
        </authorList>
    </citation>
    <scope>NUCLEOTIDE SEQUENCE [LARGE SCALE GENOMIC DNA]</scope>
    <source>
        <strain evidence="2 3">NCTC12722</strain>
    </source>
</reference>
<dbReference type="AlphaFoldDB" id="A0A380WDL1"/>
<dbReference type="PROSITE" id="PS51257">
    <property type="entry name" value="PROKAR_LIPOPROTEIN"/>
    <property type="match status" value="1"/>
</dbReference>
<name>A0A380WDL1_AFIFE</name>
<dbReference type="Proteomes" id="UP000254343">
    <property type="component" value="Unassembled WGS sequence"/>
</dbReference>
<feature type="signal peptide" evidence="1">
    <location>
        <begin position="1"/>
        <end position="24"/>
    </location>
</feature>
<evidence type="ECO:0000313" key="2">
    <source>
        <dbReference type="EMBL" id="SUU86237.1"/>
    </source>
</evidence>
<sequence>MTSRLILQAAALAFICSCVTAANAASLDDIPNRKPGLWEIKMVSADARIPPQTIQQCTDASTDADMRTTFSPMAKEMCSQQNMQKTTTGYSIDATCSFHGIASTSHTDISGDFNSAYTVKVSTTQSNGPAGVAQAGDMTMNATWVGPCKDGQKAGDIIMPGGIKMNVNDMKALRALIPQQVPSAHQH</sequence>
<dbReference type="RefSeq" id="WP_002717062.1">
    <property type="nucleotide sequence ID" value="NZ_UFSI01000001.1"/>
</dbReference>
<gene>
    <name evidence="2" type="ORF">NCTC12722_03461</name>
</gene>
<proteinExistence type="predicted"/>
<evidence type="ECO:0000256" key="1">
    <source>
        <dbReference type="SAM" id="SignalP"/>
    </source>
</evidence>
<dbReference type="OrthoDB" id="8113882at2"/>
<accession>A0A380WDL1</accession>
<keyword evidence="1" id="KW-0732">Signal</keyword>
<dbReference type="InterPro" id="IPR022061">
    <property type="entry name" value="DUF3617"/>
</dbReference>
<organism evidence="2 3">
    <name type="scientific">Afipia felis</name>
    <name type="common">Cat scratch disease bacillus</name>
    <dbReference type="NCBI Taxonomy" id="1035"/>
    <lineage>
        <taxon>Bacteria</taxon>
        <taxon>Pseudomonadati</taxon>
        <taxon>Pseudomonadota</taxon>
        <taxon>Alphaproteobacteria</taxon>
        <taxon>Hyphomicrobiales</taxon>
        <taxon>Nitrobacteraceae</taxon>
        <taxon>Afipia</taxon>
    </lineage>
</organism>
<dbReference type="Pfam" id="PF12276">
    <property type="entry name" value="DUF3617"/>
    <property type="match status" value="1"/>
</dbReference>
<feature type="chain" id="PRO_5016747293" evidence="1">
    <location>
        <begin position="25"/>
        <end position="187"/>
    </location>
</feature>